<evidence type="ECO:0000313" key="2">
    <source>
        <dbReference type="Proteomes" id="UP001558652"/>
    </source>
</evidence>
<comment type="caution">
    <text evidence="1">The sequence shown here is derived from an EMBL/GenBank/DDBJ whole genome shotgun (WGS) entry which is preliminary data.</text>
</comment>
<evidence type="ECO:0000313" key="1">
    <source>
        <dbReference type="EMBL" id="KAL1123465.1"/>
    </source>
</evidence>
<gene>
    <name evidence="1" type="ORF">AAG570_002545</name>
</gene>
<name>A0ABD0Y7V8_9HEMI</name>
<proteinExistence type="predicted"/>
<reference evidence="1 2" key="1">
    <citation type="submission" date="2024-07" db="EMBL/GenBank/DDBJ databases">
        <title>Chromosome-level genome assembly of the water stick insect Ranatra chinensis (Heteroptera: Nepidae).</title>
        <authorList>
            <person name="Liu X."/>
        </authorList>
    </citation>
    <scope>NUCLEOTIDE SEQUENCE [LARGE SCALE GENOMIC DNA]</scope>
    <source>
        <strain evidence="1">Cailab_2021Rc</strain>
        <tissue evidence="1">Muscle</tissue>
    </source>
</reference>
<dbReference type="Proteomes" id="UP001558652">
    <property type="component" value="Unassembled WGS sequence"/>
</dbReference>
<dbReference type="AlphaFoldDB" id="A0ABD0Y7V8"/>
<organism evidence="1 2">
    <name type="scientific">Ranatra chinensis</name>
    <dbReference type="NCBI Taxonomy" id="642074"/>
    <lineage>
        <taxon>Eukaryota</taxon>
        <taxon>Metazoa</taxon>
        <taxon>Ecdysozoa</taxon>
        <taxon>Arthropoda</taxon>
        <taxon>Hexapoda</taxon>
        <taxon>Insecta</taxon>
        <taxon>Pterygota</taxon>
        <taxon>Neoptera</taxon>
        <taxon>Paraneoptera</taxon>
        <taxon>Hemiptera</taxon>
        <taxon>Heteroptera</taxon>
        <taxon>Panheteroptera</taxon>
        <taxon>Nepomorpha</taxon>
        <taxon>Nepidae</taxon>
        <taxon>Ranatrinae</taxon>
        <taxon>Ranatra</taxon>
    </lineage>
</organism>
<dbReference type="EMBL" id="JBFDAA010000012">
    <property type="protein sequence ID" value="KAL1123465.1"/>
    <property type="molecule type" value="Genomic_DNA"/>
</dbReference>
<keyword evidence="2" id="KW-1185">Reference proteome</keyword>
<sequence length="179" mass="20935">MDIPGHGIYVVQGEVNILLTAMRKVVRWSHNHQDDENEILIRSFSDLKDVLNQINDLREMDPSHFLSPFLELIRSRMTSAQIINLALLSITKFLSYGLIGKLFRSLMLSPLGKFLTNDSVCDIMWSCFKFCFEVRLNELLRKCAENCLKDMVQLLFTRLSSFSEDRKKYFLLKVVKFYL</sequence>
<accession>A0ABD0Y7V8</accession>
<protein>
    <submittedName>
        <fullName evidence="1">Uncharacterized protein</fullName>
    </submittedName>
</protein>